<dbReference type="EMBL" id="LSDG01000040">
    <property type="protein sequence ID" value="KXB65600.1"/>
    <property type="molecule type" value="Genomic_DNA"/>
</dbReference>
<keyword evidence="2" id="KW-1185">Reference proteome</keyword>
<dbReference type="AlphaFoldDB" id="A0A134ADH3"/>
<accession>A0A134ADH3</accession>
<protein>
    <submittedName>
        <fullName evidence="1">Uncharacterized protein</fullName>
    </submittedName>
</protein>
<evidence type="ECO:0000313" key="1">
    <source>
        <dbReference type="EMBL" id="KXB65600.1"/>
    </source>
</evidence>
<reference evidence="2" key="1">
    <citation type="submission" date="2016-01" db="EMBL/GenBank/DDBJ databases">
        <authorList>
            <person name="Mitreva M."/>
            <person name="Pepin K.H."/>
            <person name="Mihindukulasuriya K.A."/>
            <person name="Fulton R."/>
            <person name="Fronick C."/>
            <person name="O'Laughlin M."/>
            <person name="Miner T."/>
            <person name="Herter B."/>
            <person name="Rosa B.A."/>
            <person name="Cordes M."/>
            <person name="Tomlinson C."/>
            <person name="Wollam A."/>
            <person name="Palsikar V.B."/>
            <person name="Mardis E.R."/>
            <person name="Wilson R.K."/>
        </authorList>
    </citation>
    <scope>NUCLEOTIDE SEQUENCE [LARGE SCALE GENOMIC DNA]</scope>
    <source>
        <strain evidence="2">DNF00729</strain>
    </source>
</reference>
<comment type="caution">
    <text evidence="1">The sequence shown here is derived from an EMBL/GenBank/DDBJ whole genome shotgun (WGS) entry which is preliminary data.</text>
</comment>
<organism evidence="1 2">
    <name type="scientific">Aedoeadaptatus coxii</name>
    <dbReference type="NCBI Taxonomy" id="755172"/>
    <lineage>
        <taxon>Bacteria</taxon>
        <taxon>Bacillati</taxon>
        <taxon>Bacillota</taxon>
        <taxon>Tissierellia</taxon>
        <taxon>Tissierellales</taxon>
        <taxon>Peptoniphilaceae</taxon>
        <taxon>Aedoeadaptatus</taxon>
    </lineage>
</organism>
<sequence>MKESIQIAQKNYDKTIHTKYFYPFISDSSFMKVDDDEEGLSALRKTCRHGELNMSTLQKL</sequence>
<evidence type="ECO:0000313" key="2">
    <source>
        <dbReference type="Proteomes" id="UP000070442"/>
    </source>
</evidence>
<gene>
    <name evidence="1" type="ORF">HMPREF1863_01326</name>
</gene>
<dbReference type="Proteomes" id="UP000070442">
    <property type="component" value="Unassembled WGS sequence"/>
</dbReference>
<proteinExistence type="predicted"/>
<name>A0A134ADH3_9FIRM</name>
<dbReference type="STRING" id="755172.HMPREF1863_01326"/>